<feature type="binding site" evidence="3">
    <location>
        <position position="212"/>
    </location>
    <ligand>
        <name>Na(+)</name>
        <dbReference type="ChEBI" id="CHEBI:29101"/>
    </ligand>
</feature>
<protein>
    <submittedName>
        <fullName evidence="5">ABC transporter substrate-binding protein</fullName>
    </submittedName>
</protein>
<dbReference type="GO" id="GO:0046872">
    <property type="term" value="F:metal ion binding"/>
    <property type="evidence" value="ECO:0007669"/>
    <property type="project" value="UniProtKB-KW"/>
</dbReference>
<sequence>MKRRHFLAGTAGAAAAAVAAPALAQTPSVRWRMVTSWPKSLDTIHGSALAMAERIGQITEGKFQIQVFAAGEIVPALGVFDATANSTVECSHTLSSYFFGRNPAIGFDGGMPFGLNTRQQQAWMVAGGGKELMRDVFAKFGLVNVPCGNVGVQMGGWFRKEINTLEDLKGLKFRIGGVGGTVLSKLGVVPQQIAAGDIYTALERGTIDAAEWIGPYDDEKLGFAKVARFYYTPGFWEGSAQITSFVNQAKWAELPPAFKAAFEAAASEQCVQMMANYDAKNPDALRRLVAAGAQLRAFPKPVLDACLRATVETLDDFAAKSPEFKTVYDSWKKFTDDSNLWFRIAENTLDQFRFAAPGWVKS</sequence>
<feature type="binding site" evidence="2">
    <location>
        <position position="174"/>
    </location>
    <ligand>
        <name>substrate</name>
    </ligand>
</feature>
<dbReference type="PANTHER" id="PTHR33376">
    <property type="match status" value="1"/>
</dbReference>
<dbReference type="InterPro" id="IPR018389">
    <property type="entry name" value="DctP_fam"/>
</dbReference>
<dbReference type="InterPro" id="IPR038404">
    <property type="entry name" value="TRAP_DctP_sf"/>
</dbReference>
<dbReference type="RefSeq" id="WP_106748085.1">
    <property type="nucleotide sequence ID" value="NZ_CP027668.1"/>
</dbReference>
<keyword evidence="3" id="KW-0479">Metal-binding</keyword>
<evidence type="ECO:0000256" key="2">
    <source>
        <dbReference type="PIRSR" id="PIRSR039026-1"/>
    </source>
</evidence>
<dbReference type="GO" id="GO:0055085">
    <property type="term" value="P:transmembrane transport"/>
    <property type="evidence" value="ECO:0007669"/>
    <property type="project" value="InterPro"/>
</dbReference>
<dbReference type="GO" id="GO:0031317">
    <property type="term" value="C:tripartite ATP-independent periplasmic transporter complex"/>
    <property type="evidence" value="ECO:0007669"/>
    <property type="project" value="InterPro"/>
</dbReference>
<dbReference type="Gene3D" id="3.40.190.170">
    <property type="entry name" value="Bacterial extracellular solute-binding protein, family 7"/>
    <property type="match status" value="1"/>
</dbReference>
<organism evidence="5 6">
    <name type="scientific">Phreatobacter cathodiphilus</name>
    <dbReference type="NCBI Taxonomy" id="1868589"/>
    <lineage>
        <taxon>Bacteria</taxon>
        <taxon>Pseudomonadati</taxon>
        <taxon>Pseudomonadota</taxon>
        <taxon>Alphaproteobacteria</taxon>
        <taxon>Hyphomicrobiales</taxon>
        <taxon>Phreatobacteraceae</taxon>
        <taxon>Phreatobacter</taxon>
    </lineage>
</organism>
<keyword evidence="1 4" id="KW-0732">Signal</keyword>
<accession>A0A2S0N997</accession>
<feature type="chain" id="PRO_5015409992" evidence="4">
    <location>
        <begin position="25"/>
        <end position="362"/>
    </location>
</feature>
<dbReference type="PROSITE" id="PS51318">
    <property type="entry name" value="TAT"/>
    <property type="match status" value="1"/>
</dbReference>
<evidence type="ECO:0000313" key="5">
    <source>
        <dbReference type="EMBL" id="AVO44744.1"/>
    </source>
</evidence>
<evidence type="ECO:0000313" key="6">
    <source>
        <dbReference type="Proteomes" id="UP000237889"/>
    </source>
</evidence>
<dbReference type="PANTHER" id="PTHR33376:SF5">
    <property type="entry name" value="EXTRACYTOPLASMIC SOLUTE RECEPTOR PROTEIN"/>
    <property type="match status" value="1"/>
</dbReference>
<evidence type="ECO:0000256" key="3">
    <source>
        <dbReference type="PIRSR" id="PIRSR039026-2"/>
    </source>
</evidence>
<dbReference type="AlphaFoldDB" id="A0A2S0N997"/>
<evidence type="ECO:0000256" key="1">
    <source>
        <dbReference type="ARBA" id="ARBA00022729"/>
    </source>
</evidence>
<dbReference type="Proteomes" id="UP000237889">
    <property type="component" value="Chromosome"/>
</dbReference>
<dbReference type="Pfam" id="PF03480">
    <property type="entry name" value="DctP"/>
    <property type="match status" value="1"/>
</dbReference>
<dbReference type="InterPro" id="IPR026289">
    <property type="entry name" value="SBP_TakP-like"/>
</dbReference>
<dbReference type="KEGG" id="phr:C6569_06545"/>
<keyword evidence="6" id="KW-1185">Reference proteome</keyword>
<dbReference type="NCBIfam" id="NF037995">
    <property type="entry name" value="TRAP_S1"/>
    <property type="match status" value="1"/>
</dbReference>
<evidence type="ECO:0000256" key="4">
    <source>
        <dbReference type="SAM" id="SignalP"/>
    </source>
</evidence>
<feature type="binding site" evidence="3">
    <location>
        <position position="237"/>
    </location>
    <ligand>
        <name>substrate</name>
    </ligand>
</feature>
<dbReference type="SUPFAM" id="SSF53850">
    <property type="entry name" value="Periplasmic binding protein-like II"/>
    <property type="match status" value="1"/>
</dbReference>
<dbReference type="EMBL" id="CP027668">
    <property type="protein sequence ID" value="AVO44744.1"/>
    <property type="molecule type" value="Genomic_DNA"/>
</dbReference>
<reference evidence="5 6" key="1">
    <citation type="submission" date="2018-03" db="EMBL/GenBank/DDBJ databases">
        <title>Genome sequencing of Phreatobacter sp.</title>
        <authorList>
            <person name="Kim S.-J."/>
            <person name="Heo J."/>
            <person name="Kwon S.-W."/>
        </authorList>
    </citation>
    <scope>NUCLEOTIDE SEQUENCE [LARGE SCALE GENOMIC DNA]</scope>
    <source>
        <strain evidence="5 6">S-12</strain>
    </source>
</reference>
<feature type="binding site" evidence="2">
    <location>
        <position position="153"/>
    </location>
    <ligand>
        <name>substrate</name>
    </ligand>
</feature>
<name>A0A2S0N997_9HYPH</name>
<dbReference type="PIRSF" id="PIRSF039026">
    <property type="entry name" value="SiaP"/>
    <property type="match status" value="1"/>
</dbReference>
<dbReference type="OrthoDB" id="9780733at2"/>
<feature type="signal peptide" evidence="4">
    <location>
        <begin position="1"/>
        <end position="24"/>
    </location>
</feature>
<gene>
    <name evidence="5" type="ORF">C6569_06545</name>
</gene>
<feature type="binding site" evidence="3">
    <location>
        <position position="211"/>
    </location>
    <ligand>
        <name>substrate</name>
    </ligand>
</feature>
<dbReference type="Gene3D" id="3.40.190.10">
    <property type="entry name" value="Periplasmic binding protein-like II"/>
    <property type="match status" value="1"/>
</dbReference>
<dbReference type="InterPro" id="IPR006311">
    <property type="entry name" value="TAT_signal"/>
</dbReference>
<proteinExistence type="predicted"/>